<dbReference type="OrthoDB" id="10496931at2759"/>
<evidence type="ECO:0000313" key="3">
    <source>
        <dbReference type="Proteomes" id="UP000887116"/>
    </source>
</evidence>
<feature type="transmembrane region" description="Helical" evidence="1">
    <location>
        <begin position="30"/>
        <end position="48"/>
    </location>
</feature>
<dbReference type="EMBL" id="BMAO01014391">
    <property type="protein sequence ID" value="GFQ94650.1"/>
    <property type="molecule type" value="Genomic_DNA"/>
</dbReference>
<accession>A0A8X6J751</accession>
<reference evidence="2" key="1">
    <citation type="submission" date="2020-07" db="EMBL/GenBank/DDBJ databases">
        <title>Multicomponent nature underlies the extraordinary mechanical properties of spider dragline silk.</title>
        <authorList>
            <person name="Kono N."/>
            <person name="Nakamura H."/>
            <person name="Mori M."/>
            <person name="Yoshida Y."/>
            <person name="Ohtoshi R."/>
            <person name="Malay A.D."/>
            <person name="Moran D.A.P."/>
            <person name="Tomita M."/>
            <person name="Numata K."/>
            <person name="Arakawa K."/>
        </authorList>
    </citation>
    <scope>NUCLEOTIDE SEQUENCE</scope>
</reference>
<organism evidence="2 3">
    <name type="scientific">Trichonephila clavata</name>
    <name type="common">Joro spider</name>
    <name type="synonym">Nephila clavata</name>
    <dbReference type="NCBI Taxonomy" id="2740835"/>
    <lineage>
        <taxon>Eukaryota</taxon>
        <taxon>Metazoa</taxon>
        <taxon>Ecdysozoa</taxon>
        <taxon>Arthropoda</taxon>
        <taxon>Chelicerata</taxon>
        <taxon>Arachnida</taxon>
        <taxon>Araneae</taxon>
        <taxon>Araneomorphae</taxon>
        <taxon>Entelegynae</taxon>
        <taxon>Araneoidea</taxon>
        <taxon>Nephilidae</taxon>
        <taxon>Trichonephila</taxon>
    </lineage>
</organism>
<keyword evidence="1" id="KW-1133">Transmembrane helix</keyword>
<sequence>MEKNKFYGRKKEKAVQGYLEIKKDQFWRRVYLYMLAMPSNITYVYYYIRSLGHIVALKIVAGVAQPSFRAACRVLGLLEDNAHWNSTLK</sequence>
<evidence type="ECO:0000313" key="2">
    <source>
        <dbReference type="EMBL" id="GFQ94650.1"/>
    </source>
</evidence>
<gene>
    <name evidence="2" type="ORF">TNCT_381951</name>
</gene>
<name>A0A8X6J751_TRICU</name>
<dbReference type="Proteomes" id="UP000887116">
    <property type="component" value="Unassembled WGS sequence"/>
</dbReference>
<proteinExistence type="predicted"/>
<keyword evidence="1" id="KW-0472">Membrane</keyword>
<keyword evidence="3" id="KW-1185">Reference proteome</keyword>
<evidence type="ECO:0000256" key="1">
    <source>
        <dbReference type="SAM" id="Phobius"/>
    </source>
</evidence>
<comment type="caution">
    <text evidence="2">The sequence shown here is derived from an EMBL/GenBank/DDBJ whole genome shotgun (WGS) entry which is preliminary data.</text>
</comment>
<dbReference type="AlphaFoldDB" id="A0A8X6J751"/>
<protein>
    <submittedName>
        <fullName evidence="2">Uncharacterized protein</fullName>
    </submittedName>
</protein>
<keyword evidence="1" id="KW-0812">Transmembrane</keyword>